<name>A0A0E4HC74_9BACL</name>
<dbReference type="PATRIC" id="fig|1073571.4.peg.4414"/>
<dbReference type="AlphaFoldDB" id="A0A0E4HC74"/>
<gene>
    <name evidence="2" type="ORF">PRIO_4127</name>
</gene>
<dbReference type="KEGG" id="pri:PRIO_4127"/>
<evidence type="ECO:0000313" key="3">
    <source>
        <dbReference type="Proteomes" id="UP000033163"/>
    </source>
</evidence>
<dbReference type="InterPro" id="IPR003692">
    <property type="entry name" value="Hydantoinase_B"/>
</dbReference>
<evidence type="ECO:0000259" key="1">
    <source>
        <dbReference type="Pfam" id="PF02538"/>
    </source>
</evidence>
<dbReference type="GO" id="GO:0005829">
    <property type="term" value="C:cytosol"/>
    <property type="evidence" value="ECO:0007669"/>
    <property type="project" value="TreeGrafter"/>
</dbReference>
<dbReference type="PANTHER" id="PTHR11365">
    <property type="entry name" value="5-OXOPROLINASE RELATED"/>
    <property type="match status" value="1"/>
</dbReference>
<proteinExistence type="predicted"/>
<dbReference type="GO" id="GO:0006749">
    <property type="term" value="P:glutathione metabolic process"/>
    <property type="evidence" value="ECO:0007669"/>
    <property type="project" value="TreeGrafter"/>
</dbReference>
<organism evidence="2 3">
    <name type="scientific">Paenibacillus riograndensis SBR5</name>
    <dbReference type="NCBI Taxonomy" id="1073571"/>
    <lineage>
        <taxon>Bacteria</taxon>
        <taxon>Bacillati</taxon>
        <taxon>Bacillota</taxon>
        <taxon>Bacilli</taxon>
        <taxon>Bacillales</taxon>
        <taxon>Paenibacillaceae</taxon>
        <taxon>Paenibacillus</taxon>
        <taxon>Paenibacillus sonchi group</taxon>
    </lineage>
</organism>
<dbReference type="RefSeq" id="WP_052741498.1">
    <property type="nucleotide sequence ID" value="NZ_LN831776.1"/>
</dbReference>
<evidence type="ECO:0000313" key="2">
    <source>
        <dbReference type="EMBL" id="CQR56529.1"/>
    </source>
</evidence>
<dbReference type="Pfam" id="PF02538">
    <property type="entry name" value="Hydantoinase_B"/>
    <property type="match status" value="1"/>
</dbReference>
<accession>A0A0E4HC74</accession>
<dbReference type="EMBL" id="LN831776">
    <property type="protein sequence ID" value="CQR56529.1"/>
    <property type="molecule type" value="Genomic_DNA"/>
</dbReference>
<dbReference type="HOGENOM" id="CLU_553958_0_0_9"/>
<dbReference type="Proteomes" id="UP000033163">
    <property type="component" value="Chromosome I"/>
</dbReference>
<sequence length="506" mass="54024">MPPVHSIEDQIIYGKIAAVSRHAGEQLQRISRSPLIAESRAFAAGIVTEAAGLVHQIQGEAEHLYALRASTRAMYDHFAYDLEEGDVLISADVYKGGTKGQMLTMVLPFFLEGELTLSPVIRVQLTDLAGEYPGGYHPEAFEMWQESMRITPVKLYSGGKLQRDVQRFVLANSRTPGLLASDLDALRASLLQAQTGLRSIIQAYGLSKVARAIGQMKAHTQEQVLNLLPEGRKEWCGAADFSASKVSGRVQVRMQREGNLWKADFTGSASQVEAPFNCSEATTSACAVVAILAEHLESLPVNDGLLDVFDFKLPAGSIVNPAYPSATALGYHTAGQAVAAAVTHALNGSDNNEGKFPAVHGAAPLTVLYSPIGSQKQTVPVFLELGYTASAGGWGPPVLHSGRSLASAEELEWRSGLRMTQRELAGDEGMEVRVELLDGSWEACIFVPDQADSSGLSVAVESCGEVWKGTVTGLPISAGATIHYTFARNGGGRPAEKEVGLHGKKG</sequence>
<dbReference type="GO" id="GO:0017168">
    <property type="term" value="F:5-oxoprolinase (ATP-hydrolyzing) activity"/>
    <property type="evidence" value="ECO:0007669"/>
    <property type="project" value="TreeGrafter"/>
</dbReference>
<feature type="domain" description="Hydantoinase B/oxoprolinase" evidence="1">
    <location>
        <begin position="8"/>
        <end position="429"/>
    </location>
</feature>
<protein>
    <recommendedName>
        <fullName evidence="1">Hydantoinase B/oxoprolinase domain-containing protein</fullName>
    </recommendedName>
</protein>
<dbReference type="InterPro" id="IPR045079">
    <property type="entry name" value="Oxoprolinase-like"/>
</dbReference>
<reference evidence="3" key="1">
    <citation type="submission" date="2015-03" db="EMBL/GenBank/DDBJ databases">
        <authorList>
            <person name="Wibberg D."/>
        </authorList>
    </citation>
    <scope>NUCLEOTIDE SEQUENCE [LARGE SCALE GENOMIC DNA]</scope>
</reference>
<dbReference type="PANTHER" id="PTHR11365:SF23">
    <property type="entry name" value="HYPOTHETICAL 5-OXOPROLINASE (EUROFUNG)-RELATED"/>
    <property type="match status" value="1"/>
</dbReference>